<dbReference type="PANTHER" id="PTHR24321">
    <property type="entry name" value="DEHYDROGENASES, SHORT CHAIN"/>
    <property type="match status" value="1"/>
</dbReference>
<dbReference type="SUPFAM" id="SSF51735">
    <property type="entry name" value="NAD(P)-binding Rossmann-fold domains"/>
    <property type="match status" value="1"/>
</dbReference>
<gene>
    <name evidence="3" type="ORF">AAF454_11350</name>
</gene>
<dbReference type="NCBIfam" id="NF005118">
    <property type="entry name" value="PRK06550.1"/>
    <property type="match status" value="1"/>
</dbReference>
<dbReference type="Gene3D" id="3.40.50.720">
    <property type="entry name" value="NAD(P)-binding Rossmann-like Domain"/>
    <property type="match status" value="1"/>
</dbReference>
<dbReference type="PRINTS" id="PR00081">
    <property type="entry name" value="GDHRDH"/>
</dbReference>
<dbReference type="CDD" id="cd05233">
    <property type="entry name" value="SDR_c"/>
    <property type="match status" value="1"/>
</dbReference>
<name>A0ABU9LLZ1_9BACL</name>
<comment type="similarity">
    <text evidence="1">Belongs to the short-chain dehydrogenases/reductases (SDR) family.</text>
</comment>
<comment type="caution">
    <text evidence="3">The sequence shown here is derived from an EMBL/GenBank/DDBJ whole genome shotgun (WGS) entry which is preliminary data.</text>
</comment>
<reference evidence="3 4" key="1">
    <citation type="submission" date="2024-04" db="EMBL/GenBank/DDBJ databases">
        <authorList>
            <person name="Wu Y.S."/>
            <person name="Zhang L."/>
        </authorList>
    </citation>
    <scope>NUCLEOTIDE SEQUENCE [LARGE SCALE GENOMIC DNA]</scope>
    <source>
        <strain evidence="3 4">KG-01</strain>
    </source>
</reference>
<evidence type="ECO:0000256" key="2">
    <source>
        <dbReference type="ARBA" id="ARBA00023002"/>
    </source>
</evidence>
<dbReference type="InterPro" id="IPR002347">
    <property type="entry name" value="SDR_fam"/>
</dbReference>
<evidence type="ECO:0000313" key="4">
    <source>
        <dbReference type="Proteomes" id="UP001398420"/>
    </source>
</evidence>
<dbReference type="PRINTS" id="PR00080">
    <property type="entry name" value="SDRFAMILY"/>
</dbReference>
<proteinExistence type="inferred from homology"/>
<dbReference type="EC" id="1.1.1.100" evidence="3"/>
<dbReference type="PANTHER" id="PTHR24321:SF8">
    <property type="entry name" value="ESTRADIOL 17-BETA-DEHYDROGENASE 8-RELATED"/>
    <property type="match status" value="1"/>
</dbReference>
<keyword evidence="2 3" id="KW-0560">Oxidoreductase</keyword>
<dbReference type="RefSeq" id="WP_087682008.1">
    <property type="nucleotide sequence ID" value="NZ_CP147847.1"/>
</dbReference>
<accession>A0ABU9LLZ1</accession>
<organism evidence="3 4">
    <name type="scientific">Kurthia gibsonii</name>
    <dbReference type="NCBI Taxonomy" id="33946"/>
    <lineage>
        <taxon>Bacteria</taxon>
        <taxon>Bacillati</taxon>
        <taxon>Bacillota</taxon>
        <taxon>Bacilli</taxon>
        <taxon>Bacillales</taxon>
        <taxon>Caryophanaceae</taxon>
        <taxon>Kurthia</taxon>
    </lineage>
</organism>
<dbReference type="InterPro" id="IPR036291">
    <property type="entry name" value="NAD(P)-bd_dom_sf"/>
</dbReference>
<dbReference type="EMBL" id="JBCEWA010000008">
    <property type="protein sequence ID" value="MEL5988998.1"/>
    <property type="molecule type" value="Genomic_DNA"/>
</dbReference>
<dbReference type="Proteomes" id="UP001398420">
    <property type="component" value="Unassembled WGS sequence"/>
</dbReference>
<dbReference type="Pfam" id="PF13561">
    <property type="entry name" value="adh_short_C2"/>
    <property type="match status" value="1"/>
</dbReference>
<sequence length="248" mass="26885">MNFNQKVVFVTGANSGIGAAQVALFLEKGAYVYGFDLEDTQMKQMKSLFPKQFAYSVGDVSNKFHVKQSVKHALETFHTIHILLNTAGVLDGYAKTLDTDEELWDRIMNTNVKGTYFVTNEVLPIMLEQKKGAIINMASIAGLVAGGGGAAYTASKHAIVGYTKQVDQDYCREGIRVNAIAPGAIHTPMNAADFEGDGEMAKWVAEQTPAGRWAKPEEVASLTSYLASDDADYIHGTVIPIDGGWIAK</sequence>
<evidence type="ECO:0000256" key="1">
    <source>
        <dbReference type="ARBA" id="ARBA00006484"/>
    </source>
</evidence>
<protein>
    <submittedName>
        <fullName evidence="3">3-oxoacyl-ACP reductase</fullName>
        <ecNumber evidence="3">1.1.1.100</ecNumber>
    </submittedName>
</protein>
<evidence type="ECO:0000313" key="3">
    <source>
        <dbReference type="EMBL" id="MEL5988998.1"/>
    </source>
</evidence>
<dbReference type="GO" id="GO:0004316">
    <property type="term" value="F:3-oxoacyl-[acyl-carrier-protein] reductase (NADPH) activity"/>
    <property type="evidence" value="ECO:0007669"/>
    <property type="project" value="UniProtKB-EC"/>
</dbReference>
<keyword evidence="4" id="KW-1185">Reference proteome</keyword>